<reference evidence="1" key="1">
    <citation type="journal article" date="2015" name="Nature">
        <title>Complex archaea that bridge the gap between prokaryotes and eukaryotes.</title>
        <authorList>
            <person name="Spang A."/>
            <person name="Saw J.H."/>
            <person name="Jorgensen S.L."/>
            <person name="Zaremba-Niedzwiedzka K."/>
            <person name="Martijn J."/>
            <person name="Lind A.E."/>
            <person name="van Eijk R."/>
            <person name="Schleper C."/>
            <person name="Guy L."/>
            <person name="Ettema T.J."/>
        </authorList>
    </citation>
    <scope>NUCLEOTIDE SEQUENCE</scope>
</reference>
<gene>
    <name evidence="1" type="ORF">LCGC14_1790300</name>
</gene>
<accession>A0A0F9J7M1</accession>
<organism evidence="1">
    <name type="scientific">marine sediment metagenome</name>
    <dbReference type="NCBI Taxonomy" id="412755"/>
    <lineage>
        <taxon>unclassified sequences</taxon>
        <taxon>metagenomes</taxon>
        <taxon>ecological metagenomes</taxon>
    </lineage>
</organism>
<proteinExistence type="predicted"/>
<dbReference type="EMBL" id="LAZR01017085">
    <property type="protein sequence ID" value="KKM01851.1"/>
    <property type="molecule type" value="Genomic_DNA"/>
</dbReference>
<evidence type="ECO:0000313" key="1">
    <source>
        <dbReference type="EMBL" id="KKM01851.1"/>
    </source>
</evidence>
<protein>
    <submittedName>
        <fullName evidence="1">Uncharacterized protein</fullName>
    </submittedName>
</protein>
<comment type="caution">
    <text evidence="1">The sequence shown here is derived from an EMBL/GenBank/DDBJ whole genome shotgun (WGS) entry which is preliminary data.</text>
</comment>
<name>A0A0F9J7M1_9ZZZZ</name>
<sequence length="46" mass="5394">METPKCHNKKTGAELVRTNGQAMVVCRCYECGKVFDYELWRLKNNE</sequence>
<dbReference type="AlphaFoldDB" id="A0A0F9J7M1"/>